<gene>
    <name evidence="3" type="ORF">Nepgr_018012</name>
</gene>
<feature type="region of interest" description="Disordered" evidence="1">
    <location>
        <begin position="47"/>
        <end position="70"/>
    </location>
</feature>
<dbReference type="Proteomes" id="UP001279734">
    <property type="component" value="Unassembled WGS sequence"/>
</dbReference>
<evidence type="ECO:0000313" key="3">
    <source>
        <dbReference type="EMBL" id="GMH16171.1"/>
    </source>
</evidence>
<dbReference type="EMBL" id="BSYO01000016">
    <property type="protein sequence ID" value="GMH16171.1"/>
    <property type="molecule type" value="Genomic_DNA"/>
</dbReference>
<keyword evidence="2" id="KW-1133">Transmembrane helix</keyword>
<keyword evidence="2" id="KW-0812">Transmembrane</keyword>
<dbReference type="AlphaFoldDB" id="A0AAD3XTX0"/>
<keyword evidence="2" id="KW-0472">Membrane</keyword>
<evidence type="ECO:0000256" key="1">
    <source>
        <dbReference type="SAM" id="MobiDB-lite"/>
    </source>
</evidence>
<organism evidence="3 4">
    <name type="scientific">Nepenthes gracilis</name>
    <name type="common">Slender pitcher plant</name>
    <dbReference type="NCBI Taxonomy" id="150966"/>
    <lineage>
        <taxon>Eukaryota</taxon>
        <taxon>Viridiplantae</taxon>
        <taxon>Streptophyta</taxon>
        <taxon>Embryophyta</taxon>
        <taxon>Tracheophyta</taxon>
        <taxon>Spermatophyta</taxon>
        <taxon>Magnoliopsida</taxon>
        <taxon>eudicotyledons</taxon>
        <taxon>Gunneridae</taxon>
        <taxon>Pentapetalae</taxon>
        <taxon>Caryophyllales</taxon>
        <taxon>Nepenthaceae</taxon>
        <taxon>Nepenthes</taxon>
    </lineage>
</organism>
<evidence type="ECO:0000313" key="4">
    <source>
        <dbReference type="Proteomes" id="UP001279734"/>
    </source>
</evidence>
<reference evidence="3" key="1">
    <citation type="submission" date="2023-05" db="EMBL/GenBank/DDBJ databases">
        <title>Nepenthes gracilis genome sequencing.</title>
        <authorList>
            <person name="Fukushima K."/>
        </authorList>
    </citation>
    <scope>NUCLEOTIDE SEQUENCE</scope>
    <source>
        <strain evidence="3">SING2019-196</strain>
    </source>
</reference>
<comment type="caution">
    <text evidence="3">The sequence shown here is derived from an EMBL/GenBank/DDBJ whole genome shotgun (WGS) entry which is preliminary data.</text>
</comment>
<proteinExistence type="predicted"/>
<feature type="transmembrane region" description="Helical" evidence="2">
    <location>
        <begin position="289"/>
        <end position="312"/>
    </location>
</feature>
<evidence type="ECO:0000256" key="2">
    <source>
        <dbReference type="SAM" id="Phobius"/>
    </source>
</evidence>
<sequence>MSRRKNSNSFYHEALQHKHPIHFRSGGRSLEPVLVQIDASIQVLAEENQESSASAEPSLPGSGIPVGLEEASSDRAHSVPCTANRMGTQDCSLQGEAQIDELIPNPAPMASSRNEEAVSSVTDPMIQVLQQALNSKGSCHLFAVSLPEHKKLVLDFLNRCWHDLGRFWLALLLLLFLGPEFTSYLYTAEHDLCSCCYVVAFDATDLLLWTAVGSSRIRLDDQDAAPMLNDGPIAVLNVEDCSLLPLEYNSNQLSGCRGLDAVFLLFVGCADAHWLVVSLNGFAVQSTLAVLHCCVMMPTGMIWLMLILMWVATDAGVHDALDVSILSVVDGRSLMVLKSREGCLQAIS</sequence>
<name>A0AAD3XTX0_NEPGR</name>
<accession>A0AAD3XTX0</accession>
<feature type="transmembrane region" description="Helical" evidence="2">
    <location>
        <begin position="167"/>
        <end position="186"/>
    </location>
</feature>
<protein>
    <submittedName>
        <fullName evidence="3">Uncharacterized protein</fullName>
    </submittedName>
</protein>
<feature type="transmembrane region" description="Helical" evidence="2">
    <location>
        <begin position="261"/>
        <end position="282"/>
    </location>
</feature>
<keyword evidence="4" id="KW-1185">Reference proteome</keyword>